<feature type="compositionally biased region" description="Polar residues" evidence="2">
    <location>
        <begin position="88"/>
        <end position="107"/>
    </location>
</feature>
<comment type="caution">
    <text evidence="3">The sequence shown here is derived from an EMBL/GenBank/DDBJ whole genome shotgun (WGS) entry which is preliminary data.</text>
</comment>
<evidence type="ECO:0000256" key="2">
    <source>
        <dbReference type="SAM" id="MobiDB-lite"/>
    </source>
</evidence>
<accession>A0ABS5NVR2</accession>
<organism evidence="3 4">
    <name type="scientific">Cytobacillus citreus</name>
    <dbReference type="NCBI Taxonomy" id="2833586"/>
    <lineage>
        <taxon>Bacteria</taxon>
        <taxon>Bacillati</taxon>
        <taxon>Bacillota</taxon>
        <taxon>Bacilli</taxon>
        <taxon>Bacillales</taxon>
        <taxon>Bacillaceae</taxon>
        <taxon>Cytobacillus</taxon>
    </lineage>
</organism>
<dbReference type="EMBL" id="JAGYPM010000004">
    <property type="protein sequence ID" value="MBS4191908.1"/>
    <property type="molecule type" value="Genomic_DNA"/>
</dbReference>
<protein>
    <submittedName>
        <fullName evidence="3">Uncharacterized protein</fullName>
    </submittedName>
</protein>
<dbReference type="RefSeq" id="WP_213103966.1">
    <property type="nucleotide sequence ID" value="NZ_JAGYPM010000004.1"/>
</dbReference>
<keyword evidence="4" id="KW-1185">Reference proteome</keyword>
<evidence type="ECO:0000313" key="4">
    <source>
        <dbReference type="Proteomes" id="UP000681027"/>
    </source>
</evidence>
<sequence length="128" mass="14779">MEESRLDKMEDMLATLITMAGNMNSRLENSIAEQSKMSERLDCMEESFNARFEKIDERMDKLQEDQRSMRREIMEKLIVIQADRRLTGSKTPTSSLRENQRNLNGGSTARKGPIGSTNHQWGMKEPSH</sequence>
<name>A0ABS5NVR2_9BACI</name>
<gene>
    <name evidence="3" type="ORF">KHA94_17205</name>
</gene>
<evidence type="ECO:0000313" key="3">
    <source>
        <dbReference type="EMBL" id="MBS4191908.1"/>
    </source>
</evidence>
<reference evidence="3 4" key="1">
    <citation type="submission" date="2021-05" db="EMBL/GenBank/DDBJ databases">
        <title>Novel Bacillus species.</title>
        <authorList>
            <person name="Liu G."/>
        </authorList>
    </citation>
    <scope>NUCLEOTIDE SEQUENCE [LARGE SCALE GENOMIC DNA]</scope>
    <source>
        <strain evidence="3 4">FJAT-49705</strain>
    </source>
</reference>
<evidence type="ECO:0000256" key="1">
    <source>
        <dbReference type="SAM" id="Coils"/>
    </source>
</evidence>
<keyword evidence="1" id="KW-0175">Coiled coil</keyword>
<dbReference type="Proteomes" id="UP000681027">
    <property type="component" value="Unassembled WGS sequence"/>
</dbReference>
<feature type="coiled-coil region" evidence="1">
    <location>
        <begin position="45"/>
        <end position="72"/>
    </location>
</feature>
<proteinExistence type="predicted"/>
<feature type="region of interest" description="Disordered" evidence="2">
    <location>
        <begin position="83"/>
        <end position="128"/>
    </location>
</feature>